<dbReference type="InterPro" id="IPR035398">
    <property type="entry name" value="Bac_rhamnosid_C"/>
</dbReference>
<organism evidence="8 9">
    <name type="scientific">Limimaricola variabilis</name>
    <dbReference type="NCBI Taxonomy" id="1492771"/>
    <lineage>
        <taxon>Bacteria</taxon>
        <taxon>Pseudomonadati</taxon>
        <taxon>Pseudomonadota</taxon>
        <taxon>Alphaproteobacteria</taxon>
        <taxon>Rhodobacterales</taxon>
        <taxon>Paracoccaceae</taxon>
        <taxon>Limimaricola</taxon>
    </lineage>
</organism>
<dbReference type="InterPro" id="IPR008902">
    <property type="entry name" value="Rhamnosid_concanavalin"/>
</dbReference>
<evidence type="ECO:0000259" key="4">
    <source>
        <dbReference type="Pfam" id="PF05592"/>
    </source>
</evidence>
<dbReference type="SUPFAM" id="SSF48208">
    <property type="entry name" value="Six-hairpin glycosidases"/>
    <property type="match status" value="1"/>
</dbReference>
<dbReference type="Gene3D" id="2.60.420.10">
    <property type="entry name" value="Maltose phosphorylase, domain 3"/>
    <property type="match status" value="1"/>
</dbReference>
<dbReference type="EC" id="3.2.1.40" evidence="2"/>
<keyword evidence="9" id="KW-1185">Reference proteome</keyword>
<evidence type="ECO:0000256" key="1">
    <source>
        <dbReference type="ARBA" id="ARBA00001445"/>
    </source>
</evidence>
<reference evidence="8 9" key="1">
    <citation type="submission" date="2020-08" db="EMBL/GenBank/DDBJ databases">
        <title>Genomic Encyclopedia of Type Strains, Phase III (KMG-III): the genomes of soil and plant-associated and newly described type strains.</title>
        <authorList>
            <person name="Whitman W."/>
        </authorList>
    </citation>
    <scope>NUCLEOTIDE SEQUENCE [LARGE SCALE GENOMIC DNA]</scope>
    <source>
        <strain evidence="8 9">CECT 8572</strain>
    </source>
</reference>
<dbReference type="InterPro" id="IPR013737">
    <property type="entry name" value="Bac_rhamnosid_N"/>
</dbReference>
<dbReference type="GO" id="GO:0030596">
    <property type="term" value="F:alpha-L-rhamnosidase activity"/>
    <property type="evidence" value="ECO:0007669"/>
    <property type="project" value="UniProtKB-EC"/>
</dbReference>
<feature type="domain" description="Alpha-L-rhamnosidase six-hairpin glycosidase" evidence="6">
    <location>
        <begin position="320"/>
        <end position="675"/>
    </location>
</feature>
<evidence type="ECO:0000256" key="3">
    <source>
        <dbReference type="ARBA" id="ARBA00022801"/>
    </source>
</evidence>
<dbReference type="PANTHER" id="PTHR33307">
    <property type="entry name" value="ALPHA-RHAMNOSIDASE (EUROFUNG)"/>
    <property type="match status" value="1"/>
</dbReference>
<dbReference type="Proteomes" id="UP000576152">
    <property type="component" value="Unassembled WGS sequence"/>
</dbReference>
<keyword evidence="3 8" id="KW-0378">Hydrolase</keyword>
<evidence type="ECO:0000256" key="2">
    <source>
        <dbReference type="ARBA" id="ARBA00012652"/>
    </source>
</evidence>
<dbReference type="EMBL" id="JACIBX010000016">
    <property type="protein sequence ID" value="MBB3713541.1"/>
    <property type="molecule type" value="Genomic_DNA"/>
</dbReference>
<dbReference type="Gene3D" id="1.50.10.10">
    <property type="match status" value="1"/>
</dbReference>
<dbReference type="PANTHER" id="PTHR33307:SF6">
    <property type="entry name" value="ALPHA-RHAMNOSIDASE (EUROFUNG)-RELATED"/>
    <property type="match status" value="1"/>
</dbReference>
<evidence type="ECO:0000259" key="7">
    <source>
        <dbReference type="Pfam" id="PF17390"/>
    </source>
</evidence>
<evidence type="ECO:0000313" key="9">
    <source>
        <dbReference type="Proteomes" id="UP000576152"/>
    </source>
</evidence>
<evidence type="ECO:0000313" key="8">
    <source>
        <dbReference type="EMBL" id="MBB3713541.1"/>
    </source>
</evidence>
<dbReference type="Pfam" id="PF08531">
    <property type="entry name" value="Bac_rhamnosid_N"/>
    <property type="match status" value="1"/>
</dbReference>
<feature type="domain" description="Alpha-L-rhamnosidase concanavalin-like" evidence="4">
    <location>
        <begin position="217"/>
        <end position="304"/>
    </location>
</feature>
<evidence type="ECO:0000259" key="5">
    <source>
        <dbReference type="Pfam" id="PF08531"/>
    </source>
</evidence>
<dbReference type="InterPro" id="IPR012341">
    <property type="entry name" value="6hp_glycosidase-like_sf"/>
</dbReference>
<sequence length="776" mass="85670">MGIHETTIAAATARPGRDWSARMIAPLCDAGEGSRASYVAREFDWRAGAEAVLHVSAQGLYRAFVNGARVGADLLTPGWTCYDDRIAYQSYDIAALLRDGANRIEIWLADGWYRSPIMWRDKAIPNCWGDRIAAIAEIESAGEIVLRSDADWRAGLLPITASGIYHGEDYDARLEAREDSHGVEALGFDTGLLVAHETAPVHELFPLDPVESWHDAEGRAIHDFGQNCGGYVAIEVSGEAGAEVLVEHSEVLGPDRAFDNRNYRCARGAFRYTLRGGEAESYRPHFTFMGYRYARVTVTGRAEIKSIRSIPISSVPEAAGGVGTGVPAVDRLVLNTVWSQRANFIEIPTDCPQRDERLGWTGDAQVFAGTACWLADCESFLRKYLRDVMHDQRENGAVPHFSPDPTRLHPEGFHGDWAGSTGWGDAITVIPWQLYLHYGREDVLRECFPAMLKWVDYLWSLSDGPIIRPSSVWGGHGFSFGDWLQPVGDNRKPRPTIADDCAATLYHAISTDLVAKIAGLLGETEAQARYTARAEEIRLAFAREYVSATGRLAHNDQTSYALAFLHDMIPAEHREAAKGYFRRVVEEADHLIGTGFIGTPALLPALTRLGMADLAEKVFLNREVPGWLYQVEQGATTIWERWDAIGPDGTIYEPSMNSYNHYAYGAVCQWLFEDVAGVQPTEEAPGFDRVRLEPTVLPALGHVEMWHDCRHGRIEAGWRIEGDRVAYTVDLPDGCEGVIPAGRLADVTLDGRAAEIPEAGLRLPAGRHEIGFALPG</sequence>
<dbReference type="InterPro" id="IPR008928">
    <property type="entry name" value="6-hairpin_glycosidase_sf"/>
</dbReference>
<dbReference type="Pfam" id="PF17390">
    <property type="entry name" value="Bac_rhamnosid_C"/>
    <property type="match status" value="1"/>
</dbReference>
<accession>A0ABR6HSK6</accession>
<dbReference type="Pfam" id="PF05592">
    <property type="entry name" value="Bac_rhamnosid"/>
    <property type="match status" value="1"/>
</dbReference>
<gene>
    <name evidence="8" type="ORF">FHS00_003145</name>
</gene>
<dbReference type="RefSeq" id="WP_183475020.1">
    <property type="nucleotide sequence ID" value="NZ_JACIBX010000016.1"/>
</dbReference>
<comment type="caution">
    <text evidence="8">The sequence shown here is derived from an EMBL/GenBank/DDBJ whole genome shotgun (WGS) entry which is preliminary data.</text>
</comment>
<keyword evidence="8" id="KW-0326">Glycosidase</keyword>
<name>A0ABR6HSK6_9RHOB</name>
<dbReference type="Gene3D" id="2.60.120.260">
    <property type="entry name" value="Galactose-binding domain-like"/>
    <property type="match status" value="2"/>
</dbReference>
<comment type="catalytic activity">
    <reaction evidence="1">
        <text>Hydrolysis of terminal non-reducing alpha-L-rhamnose residues in alpha-L-rhamnosides.</text>
        <dbReference type="EC" id="3.2.1.40"/>
    </reaction>
</comment>
<evidence type="ECO:0000259" key="6">
    <source>
        <dbReference type="Pfam" id="PF17389"/>
    </source>
</evidence>
<proteinExistence type="predicted"/>
<dbReference type="Pfam" id="PF17389">
    <property type="entry name" value="Bac_rhamnosid6H"/>
    <property type="match status" value="1"/>
</dbReference>
<dbReference type="InterPro" id="IPR016007">
    <property type="entry name" value="Alpha_rhamnosid"/>
</dbReference>
<protein>
    <recommendedName>
        <fullName evidence="2">alpha-L-rhamnosidase</fullName>
        <ecNumber evidence="2">3.2.1.40</ecNumber>
    </recommendedName>
</protein>
<feature type="domain" description="Alpha-L-rhamnosidase C-terminal" evidence="7">
    <location>
        <begin position="677"/>
        <end position="737"/>
    </location>
</feature>
<feature type="domain" description="Bacterial alpha-L-rhamnosidase N-terminal" evidence="5">
    <location>
        <begin position="49"/>
        <end position="178"/>
    </location>
</feature>
<dbReference type="InterPro" id="IPR035396">
    <property type="entry name" value="Bac_rhamnosid6H"/>
</dbReference>